<feature type="non-terminal residue" evidence="1">
    <location>
        <position position="68"/>
    </location>
</feature>
<organism evidence="1 2">
    <name type="scientific">Streptomyces galilaeus</name>
    <dbReference type="NCBI Taxonomy" id="33899"/>
    <lineage>
        <taxon>Bacteria</taxon>
        <taxon>Bacillati</taxon>
        <taxon>Actinomycetota</taxon>
        <taxon>Actinomycetes</taxon>
        <taxon>Kitasatosporales</taxon>
        <taxon>Streptomycetaceae</taxon>
        <taxon>Streptomyces</taxon>
    </lineage>
</organism>
<proteinExistence type="predicted"/>
<evidence type="ECO:0000313" key="1">
    <source>
        <dbReference type="EMBL" id="MFM9653978.1"/>
    </source>
</evidence>
<evidence type="ECO:0008006" key="3">
    <source>
        <dbReference type="Google" id="ProtNLM"/>
    </source>
</evidence>
<accession>A0ABW9J006</accession>
<reference evidence="1 2" key="1">
    <citation type="submission" date="2024-12" db="EMBL/GenBank/DDBJ databases">
        <title>Forecasting of Potato common scab and diversities of Pathogenic streptomyces spp. in china.</title>
        <authorList>
            <person name="Handique U."/>
            <person name="Wu J."/>
        </authorList>
    </citation>
    <scope>NUCLEOTIDE SEQUENCE [LARGE SCALE GENOMIC DNA]</scope>
    <source>
        <strain evidence="1 2">ZRIMU1585</strain>
    </source>
</reference>
<dbReference type="RefSeq" id="WP_409098210.1">
    <property type="nucleotide sequence ID" value="NZ_JBJVNE010000678.1"/>
</dbReference>
<evidence type="ECO:0000313" key="2">
    <source>
        <dbReference type="Proteomes" id="UP001631993"/>
    </source>
</evidence>
<dbReference type="InterPro" id="IPR046342">
    <property type="entry name" value="CBS_dom_sf"/>
</dbReference>
<sequence>MRDAYMSAVYVTDRDRKLLGIVTDRDAVKLVRAGESSLLGRLKPVPQSVREDEVLMNLFVPAVESPLP</sequence>
<protein>
    <recommendedName>
        <fullName evidence="3">CBS domain-containing protein</fullName>
    </recommendedName>
</protein>
<dbReference type="EMBL" id="JBJVNE010000678">
    <property type="protein sequence ID" value="MFM9653978.1"/>
    <property type="molecule type" value="Genomic_DNA"/>
</dbReference>
<dbReference type="Proteomes" id="UP001631993">
    <property type="component" value="Unassembled WGS sequence"/>
</dbReference>
<comment type="caution">
    <text evidence="1">The sequence shown here is derived from an EMBL/GenBank/DDBJ whole genome shotgun (WGS) entry which is preliminary data.</text>
</comment>
<dbReference type="SUPFAM" id="SSF54631">
    <property type="entry name" value="CBS-domain pair"/>
    <property type="match status" value="1"/>
</dbReference>
<name>A0ABW9J006_STRGJ</name>
<dbReference type="Gene3D" id="3.10.580.10">
    <property type="entry name" value="CBS-domain"/>
    <property type="match status" value="1"/>
</dbReference>
<keyword evidence="2" id="KW-1185">Reference proteome</keyword>
<gene>
    <name evidence="1" type="ORF">ACKI1S_49480</name>
</gene>